<feature type="signal peptide" evidence="2">
    <location>
        <begin position="1"/>
        <end position="18"/>
    </location>
</feature>
<dbReference type="Proteomes" id="UP001211065">
    <property type="component" value="Unassembled WGS sequence"/>
</dbReference>
<comment type="caution">
    <text evidence="3">The sequence shown here is derived from an EMBL/GenBank/DDBJ whole genome shotgun (WGS) entry which is preliminary data.</text>
</comment>
<keyword evidence="1" id="KW-0812">Transmembrane</keyword>
<organism evidence="3 4">
    <name type="scientific">Clydaea vesicula</name>
    <dbReference type="NCBI Taxonomy" id="447962"/>
    <lineage>
        <taxon>Eukaryota</taxon>
        <taxon>Fungi</taxon>
        <taxon>Fungi incertae sedis</taxon>
        <taxon>Chytridiomycota</taxon>
        <taxon>Chytridiomycota incertae sedis</taxon>
        <taxon>Chytridiomycetes</taxon>
        <taxon>Lobulomycetales</taxon>
        <taxon>Lobulomycetaceae</taxon>
        <taxon>Clydaea</taxon>
    </lineage>
</organism>
<keyword evidence="2" id="KW-0732">Signal</keyword>
<dbReference type="EMBL" id="JADGJW010000406">
    <property type="protein sequence ID" value="KAJ3217882.1"/>
    <property type="molecule type" value="Genomic_DNA"/>
</dbReference>
<feature type="chain" id="PRO_5042125367" description="Biotin-protein ligase N-terminal domain-containing protein" evidence="2">
    <location>
        <begin position="19"/>
        <end position="278"/>
    </location>
</feature>
<evidence type="ECO:0008006" key="5">
    <source>
        <dbReference type="Google" id="ProtNLM"/>
    </source>
</evidence>
<sequence length="278" mass="30257">MKPLPVILYLHLTLSVLSRTALIFLDKFPSPDDAILEQSTVAMFKENNWTTFTTTNERVSADLTGKIDLYVQPGGNKDVSIMFNGFSSDDVKAIQNFVNNGGKYYGICLGAFLAGPDFFNIIPWGSAIQNKVGFLKPALTKFTINGTTNVIYTQEPPELGKHQENGIDAIGNFPDGSSLFLVKGYGKGKVGLMAAHPEAQSSWSTDTIFVEDNIAFDTGILLAEHLFGDYSLEALSAGAILGIVLASVAFIGFLIGGVIYFQKRRHSIRSNMKTAQKL</sequence>
<evidence type="ECO:0000256" key="2">
    <source>
        <dbReference type="SAM" id="SignalP"/>
    </source>
</evidence>
<accession>A0AAD5XZP0</accession>
<keyword evidence="1" id="KW-0472">Membrane</keyword>
<keyword evidence="4" id="KW-1185">Reference proteome</keyword>
<keyword evidence="1" id="KW-1133">Transmembrane helix</keyword>
<dbReference type="InterPro" id="IPR029062">
    <property type="entry name" value="Class_I_gatase-like"/>
</dbReference>
<name>A0AAD5XZP0_9FUNG</name>
<gene>
    <name evidence="3" type="ORF">HK099_005308</name>
</gene>
<dbReference type="SUPFAM" id="SSF52317">
    <property type="entry name" value="Class I glutamine amidotransferase-like"/>
    <property type="match status" value="1"/>
</dbReference>
<evidence type="ECO:0000313" key="3">
    <source>
        <dbReference type="EMBL" id="KAJ3217882.1"/>
    </source>
</evidence>
<evidence type="ECO:0000256" key="1">
    <source>
        <dbReference type="SAM" id="Phobius"/>
    </source>
</evidence>
<reference evidence="3" key="1">
    <citation type="submission" date="2020-05" db="EMBL/GenBank/DDBJ databases">
        <title>Phylogenomic resolution of chytrid fungi.</title>
        <authorList>
            <person name="Stajich J.E."/>
            <person name="Amses K."/>
            <person name="Simmons R."/>
            <person name="Seto K."/>
            <person name="Myers J."/>
            <person name="Bonds A."/>
            <person name="Quandt C.A."/>
            <person name="Barry K."/>
            <person name="Liu P."/>
            <person name="Grigoriev I."/>
            <person name="Longcore J.E."/>
            <person name="James T.Y."/>
        </authorList>
    </citation>
    <scope>NUCLEOTIDE SEQUENCE</scope>
    <source>
        <strain evidence="3">JEL0476</strain>
    </source>
</reference>
<evidence type="ECO:0000313" key="4">
    <source>
        <dbReference type="Proteomes" id="UP001211065"/>
    </source>
</evidence>
<dbReference type="AlphaFoldDB" id="A0AAD5XZP0"/>
<feature type="transmembrane region" description="Helical" evidence="1">
    <location>
        <begin position="239"/>
        <end position="261"/>
    </location>
</feature>
<protein>
    <recommendedName>
        <fullName evidence="5">Biotin-protein ligase N-terminal domain-containing protein</fullName>
    </recommendedName>
</protein>
<proteinExistence type="predicted"/>